<organism evidence="1 2">
    <name type="scientific">Ahniella affigens</name>
    <dbReference type="NCBI Taxonomy" id="2021234"/>
    <lineage>
        <taxon>Bacteria</taxon>
        <taxon>Pseudomonadati</taxon>
        <taxon>Pseudomonadota</taxon>
        <taxon>Gammaproteobacteria</taxon>
        <taxon>Lysobacterales</taxon>
        <taxon>Rhodanobacteraceae</taxon>
        <taxon>Ahniella</taxon>
    </lineage>
</organism>
<name>A0A2P1PST2_9GAMM</name>
<gene>
    <name evidence="1" type="ORF">C7S18_12175</name>
</gene>
<protein>
    <submittedName>
        <fullName evidence="1">DUF2190 domain-containing protein</fullName>
    </submittedName>
</protein>
<evidence type="ECO:0000313" key="1">
    <source>
        <dbReference type="EMBL" id="AVP97908.1"/>
    </source>
</evidence>
<accession>A0A2P1PST2</accession>
<dbReference type="InterPro" id="IPR011231">
    <property type="entry name" value="Phage_VT1-Sakai_H0018"/>
</dbReference>
<dbReference type="KEGG" id="xba:C7S18_12175"/>
<dbReference type="Pfam" id="PF09956">
    <property type="entry name" value="Phage_cement_2"/>
    <property type="match status" value="1"/>
</dbReference>
<reference evidence="1 2" key="2">
    <citation type="submission" date="2018-03" db="EMBL/GenBank/DDBJ databases">
        <authorList>
            <person name="Keele B.F."/>
        </authorList>
    </citation>
    <scope>NUCLEOTIDE SEQUENCE [LARGE SCALE GENOMIC DNA]</scope>
    <source>
        <strain evidence="1 2">D13</strain>
    </source>
</reference>
<dbReference type="AlphaFoldDB" id="A0A2P1PST2"/>
<dbReference type="Proteomes" id="UP000241074">
    <property type="component" value="Chromosome"/>
</dbReference>
<reference evidence="1 2" key="1">
    <citation type="submission" date="2018-03" db="EMBL/GenBank/DDBJ databases">
        <title>Ahniella affigens gen. nov., sp. nov., a gammaproteobacterium isolated from sandy soil near a stream.</title>
        <authorList>
            <person name="Ko Y."/>
            <person name="Kim J.-H."/>
        </authorList>
    </citation>
    <scope>NUCLEOTIDE SEQUENCE [LARGE SCALE GENOMIC DNA]</scope>
    <source>
        <strain evidence="1 2">D13</strain>
    </source>
</reference>
<dbReference type="EMBL" id="CP027860">
    <property type="protein sequence ID" value="AVP97908.1"/>
    <property type="molecule type" value="Genomic_DNA"/>
</dbReference>
<proteinExistence type="predicted"/>
<dbReference type="RefSeq" id="WP_106891828.1">
    <property type="nucleotide sequence ID" value="NZ_CP027860.1"/>
</dbReference>
<evidence type="ECO:0000313" key="2">
    <source>
        <dbReference type="Proteomes" id="UP000241074"/>
    </source>
</evidence>
<keyword evidence="2" id="KW-1185">Reference proteome</keyword>
<sequence length="111" mass="10954">MSQSIPLLTLTRIAAGAILAERFVTHGSVQAGAAANTLGVARSIAATGEAFPVDVIGTTIVEAGAAFAAGVLLETNASGQAILRTAGPITGRSLQAASGAGSRVEILLIQN</sequence>